<evidence type="ECO:0000313" key="2">
    <source>
        <dbReference type="EMBL" id="PRT53314.1"/>
    </source>
</evidence>
<dbReference type="Proteomes" id="UP000238350">
    <property type="component" value="Unassembled WGS sequence"/>
</dbReference>
<proteinExistence type="predicted"/>
<dbReference type="Gene3D" id="3.40.50.790">
    <property type="match status" value="1"/>
</dbReference>
<dbReference type="CDD" id="cd00403">
    <property type="entry name" value="Ribosomal_L1"/>
    <property type="match status" value="1"/>
</dbReference>
<name>A0A2T0FEB1_9ASCO</name>
<keyword evidence="3" id="KW-1185">Reference proteome</keyword>
<evidence type="ECO:0000256" key="1">
    <source>
        <dbReference type="SAM" id="MobiDB-lite"/>
    </source>
</evidence>
<dbReference type="GeneID" id="36514683"/>
<dbReference type="RefSeq" id="XP_024663260.1">
    <property type="nucleotide sequence ID" value="XM_024807492.1"/>
</dbReference>
<feature type="compositionally biased region" description="Acidic residues" evidence="1">
    <location>
        <begin position="310"/>
        <end position="327"/>
    </location>
</feature>
<protein>
    <submittedName>
        <fullName evidence="2">Ribosome biogenesis protein C8F11.04</fullName>
    </submittedName>
</protein>
<dbReference type="EMBL" id="NDIQ01000001">
    <property type="protein sequence ID" value="PRT53314.1"/>
    <property type="molecule type" value="Genomic_DNA"/>
</dbReference>
<dbReference type="InterPro" id="IPR023674">
    <property type="entry name" value="Ribosomal_uL1-like"/>
</dbReference>
<sequence>MDNKKVIEATKALQKYLKDKSKETSEKSQLFEDSDAEPLYLVVTAKRYFSEQKNLRPKLIKVPHSVWPENEKPRICLFSRDPQRAYKDALYAGENGPKIVDRVVGLSKLKGKFKRYEARRALKNDFDLFLTEPEVAPSLPTVLGKSFYGSQVKTPITVSVRQGDKIDRDLAQKEIEQVLESTVFLKPGSTLVLIRVGLTDSKPKHVAENVKAVVDYLVENVLDESMAGIRTLSIKTSQSPALPIYYTEKIYDEADIGALEDNDESESAKRKAEEQHLDELLKEVVDEDEIKEYNREQKRRKRKGAAAAGEEGDEEANEDAEEEENSE</sequence>
<dbReference type="OrthoDB" id="10251727at2759"/>
<dbReference type="Gene3D" id="3.30.190.20">
    <property type="match status" value="1"/>
</dbReference>
<dbReference type="SUPFAM" id="SSF56808">
    <property type="entry name" value="Ribosomal protein L1"/>
    <property type="match status" value="1"/>
</dbReference>
<dbReference type="InterPro" id="IPR016095">
    <property type="entry name" value="Ribosomal_uL1_3-a/b-sand"/>
</dbReference>
<dbReference type="AlphaFoldDB" id="A0A2T0FEB1"/>
<dbReference type="InterPro" id="IPR028364">
    <property type="entry name" value="Ribosomal_uL1/biogenesis"/>
</dbReference>
<dbReference type="STRING" id="45607.A0A2T0FEB1"/>
<comment type="caution">
    <text evidence="2">The sequence shown here is derived from an EMBL/GenBank/DDBJ whole genome shotgun (WGS) entry which is preliminary data.</text>
</comment>
<accession>A0A2T0FEB1</accession>
<organism evidence="2 3">
    <name type="scientific">Wickerhamiella sorbophila</name>
    <dbReference type="NCBI Taxonomy" id="45607"/>
    <lineage>
        <taxon>Eukaryota</taxon>
        <taxon>Fungi</taxon>
        <taxon>Dikarya</taxon>
        <taxon>Ascomycota</taxon>
        <taxon>Saccharomycotina</taxon>
        <taxon>Dipodascomycetes</taxon>
        <taxon>Dipodascales</taxon>
        <taxon>Trichomonascaceae</taxon>
        <taxon>Wickerhamiella</taxon>
    </lineage>
</organism>
<feature type="compositionally biased region" description="Basic and acidic residues" evidence="1">
    <location>
        <begin position="266"/>
        <end position="284"/>
    </location>
</feature>
<evidence type="ECO:0000313" key="3">
    <source>
        <dbReference type="Proteomes" id="UP000238350"/>
    </source>
</evidence>
<reference evidence="2 3" key="1">
    <citation type="submission" date="2017-04" db="EMBL/GenBank/DDBJ databases">
        <title>Genome sequencing of [Candida] sorbophila.</title>
        <authorList>
            <person name="Ahn J.O."/>
        </authorList>
    </citation>
    <scope>NUCLEOTIDE SEQUENCE [LARGE SCALE GENOMIC DNA]</scope>
    <source>
        <strain evidence="2 3">DS02</strain>
    </source>
</reference>
<dbReference type="Pfam" id="PF00687">
    <property type="entry name" value="Ribosomal_L1"/>
    <property type="match status" value="1"/>
</dbReference>
<feature type="region of interest" description="Disordered" evidence="1">
    <location>
        <begin position="260"/>
        <end position="327"/>
    </location>
</feature>
<gene>
    <name evidence="2" type="ORF">B9G98_00934</name>
</gene>